<evidence type="ECO:0000256" key="1">
    <source>
        <dbReference type="ARBA" id="ARBA00022801"/>
    </source>
</evidence>
<dbReference type="Gene3D" id="2.120.10.30">
    <property type="entry name" value="TolB, C-terminal domain"/>
    <property type="match status" value="2"/>
</dbReference>
<evidence type="ECO:0000256" key="2">
    <source>
        <dbReference type="ARBA" id="ARBA00022825"/>
    </source>
</evidence>
<dbReference type="EMBL" id="BRXS01000001">
    <property type="protein sequence ID" value="GLC23953.1"/>
    <property type="molecule type" value="Genomic_DNA"/>
</dbReference>
<name>A0AA37V913_9BACT</name>
<gene>
    <name evidence="9" type="ORF">rosag_04660</name>
</gene>
<proteinExistence type="predicted"/>
<dbReference type="PROSITE" id="PS51318">
    <property type="entry name" value="TAT"/>
    <property type="match status" value="1"/>
</dbReference>
<dbReference type="InterPro" id="IPR011042">
    <property type="entry name" value="6-blade_b-propeller_TolB-like"/>
</dbReference>
<dbReference type="PANTHER" id="PTHR42776:SF27">
    <property type="entry name" value="DIPEPTIDYL PEPTIDASE FAMILY MEMBER 6"/>
    <property type="match status" value="1"/>
</dbReference>
<feature type="chain" id="PRO_5041311915" description="Acyl-peptide hydrolase" evidence="7">
    <location>
        <begin position="29"/>
        <end position="752"/>
    </location>
</feature>
<accession>A0AA37V913</accession>
<dbReference type="SUPFAM" id="SSF53474">
    <property type="entry name" value="alpha/beta-Hydrolases"/>
    <property type="match status" value="1"/>
</dbReference>
<dbReference type="InterPro" id="IPR006311">
    <property type="entry name" value="TAT_signal"/>
</dbReference>
<evidence type="ECO:0000256" key="3">
    <source>
        <dbReference type="ARBA" id="ARBA00022990"/>
    </source>
</evidence>
<dbReference type="InterPro" id="IPR029058">
    <property type="entry name" value="AB_hydrolase_fold"/>
</dbReference>
<keyword evidence="3" id="KW-0007">Acetylation</keyword>
<evidence type="ECO:0000256" key="5">
    <source>
        <dbReference type="ARBA" id="ARBA00032596"/>
    </source>
</evidence>
<keyword evidence="7" id="KW-0732">Signal</keyword>
<reference evidence="9" key="1">
    <citation type="submission" date="2022-08" db="EMBL/GenBank/DDBJ databases">
        <title>Draft genome sequencing of Roseisolibacter agri AW1220.</title>
        <authorList>
            <person name="Tobiishi Y."/>
            <person name="Tonouchi A."/>
        </authorList>
    </citation>
    <scope>NUCLEOTIDE SEQUENCE</scope>
    <source>
        <strain evidence="9">AW1220</strain>
    </source>
</reference>
<dbReference type="PANTHER" id="PTHR42776">
    <property type="entry name" value="SERINE PEPTIDASE S9 FAMILY MEMBER"/>
    <property type="match status" value="1"/>
</dbReference>
<feature type="signal peptide" evidence="7">
    <location>
        <begin position="1"/>
        <end position="28"/>
    </location>
</feature>
<sequence length="752" mass="80355">MSPSRLSRRRVAGALLTLGASVATGAGAQPAAPAFTMAQLKGYPFPTELAAAATGSRIAWAFDEQGKRNVWVAEGPRFAARQLTRFTEDDGQELTSVALSSDGRWVVFVRGGEHSGNWDDLVPVNPTSSPAGAKLQLMVAPFDGSGAPRVVAEGGDEPSLSPDGQRVAFVKDRAVWVASLDGATPARKLITARGEASDPRWSPDGRQLAFVSGRGDHAFVGVWSGDSTPVRWVAPSTSRDGSPRWSPDGRRIAFVRRPGSGGAPDSILVARHQPWGIWTTDVATCLSSPTADQGCPARRLWQAPATLAGSPPSTHGGTNLHWTKAGRIAFASYEDNWPHLYSLPEDGLAAGQKPTLLTPGGYMVEHVSLAPDGRALLASANTGPNALDLDRRHVLYVPVGGGAARVLTPGTGIETQPVVTGDGRHVAYISATPQRPPLPTVQPIADGATAGQPQLLAADRIPSDFPAAKLVTPTQVVYDAPDGVKVHAQLFTPTTPAAAGEKRPAVIFVHGGPPRQMLLGWHYGDYYANTYAVNQYLASRGFVVLSVNYRLGIGYGYEFHRPSGTGAQGAGEYQDVVAAARWLRTRPDVDASRIGIWGGSYGGFLTAMALARNSDLFAAGVDVHGVHDWTTERARGMLDRNRFETPPDMQRALDVAWQSSPVASMATWKSPVLLIHGDDDRNVRFSQTVDLARRLTAAGVPFEELVIPDDTHHFMRHANLVRVNEAVTDYLERTIGPRRAAARTATRGGTQR</sequence>
<dbReference type="GO" id="GO:0004252">
    <property type="term" value="F:serine-type endopeptidase activity"/>
    <property type="evidence" value="ECO:0007669"/>
    <property type="project" value="InterPro"/>
</dbReference>
<feature type="domain" description="Peptidase S9 prolyl oligopeptidase catalytic" evidence="8">
    <location>
        <begin position="534"/>
        <end position="736"/>
    </location>
</feature>
<dbReference type="AlphaFoldDB" id="A0AA37V913"/>
<keyword evidence="2" id="KW-0645">Protease</keyword>
<comment type="caution">
    <text evidence="9">The sequence shown here is derived from an EMBL/GenBank/DDBJ whole genome shotgun (WGS) entry which is preliminary data.</text>
</comment>
<dbReference type="InterPro" id="IPR001375">
    <property type="entry name" value="Peptidase_S9_cat"/>
</dbReference>
<dbReference type="Proteomes" id="UP001161325">
    <property type="component" value="Unassembled WGS sequence"/>
</dbReference>
<evidence type="ECO:0000259" key="8">
    <source>
        <dbReference type="Pfam" id="PF00326"/>
    </source>
</evidence>
<evidence type="ECO:0000313" key="9">
    <source>
        <dbReference type="EMBL" id="GLC23953.1"/>
    </source>
</evidence>
<keyword evidence="1" id="KW-0378">Hydrolase</keyword>
<evidence type="ECO:0000256" key="7">
    <source>
        <dbReference type="SAM" id="SignalP"/>
    </source>
</evidence>
<evidence type="ECO:0000256" key="6">
    <source>
        <dbReference type="ARBA" id="ARBA00045885"/>
    </source>
</evidence>
<evidence type="ECO:0000256" key="4">
    <source>
        <dbReference type="ARBA" id="ARBA00032284"/>
    </source>
</evidence>
<dbReference type="Pfam" id="PF00326">
    <property type="entry name" value="Peptidase_S9"/>
    <property type="match status" value="1"/>
</dbReference>
<protein>
    <recommendedName>
        <fullName evidence="5">Acyl-peptide hydrolase</fullName>
    </recommendedName>
    <alternativeName>
        <fullName evidence="4">Acylaminoacyl-peptidase</fullName>
    </alternativeName>
</protein>
<dbReference type="Gene3D" id="3.40.50.1820">
    <property type="entry name" value="alpha/beta hydrolase"/>
    <property type="match status" value="1"/>
</dbReference>
<dbReference type="InterPro" id="IPR011659">
    <property type="entry name" value="WD40"/>
</dbReference>
<dbReference type="RefSeq" id="WP_284348399.1">
    <property type="nucleotide sequence ID" value="NZ_BRXS01000001.1"/>
</dbReference>
<dbReference type="PROSITE" id="PS00708">
    <property type="entry name" value="PRO_ENDOPEP_SER"/>
    <property type="match status" value="1"/>
</dbReference>
<evidence type="ECO:0000313" key="10">
    <source>
        <dbReference type="Proteomes" id="UP001161325"/>
    </source>
</evidence>
<keyword evidence="2" id="KW-0720">Serine protease</keyword>
<organism evidence="9 10">
    <name type="scientific">Roseisolibacter agri</name>
    <dbReference type="NCBI Taxonomy" id="2014610"/>
    <lineage>
        <taxon>Bacteria</taxon>
        <taxon>Pseudomonadati</taxon>
        <taxon>Gemmatimonadota</taxon>
        <taxon>Gemmatimonadia</taxon>
        <taxon>Gemmatimonadales</taxon>
        <taxon>Gemmatimonadaceae</taxon>
        <taxon>Roseisolibacter</taxon>
    </lineage>
</organism>
<dbReference type="InterPro" id="IPR002471">
    <property type="entry name" value="Pept_S9_AS"/>
</dbReference>
<dbReference type="GO" id="GO:0006508">
    <property type="term" value="P:proteolysis"/>
    <property type="evidence" value="ECO:0007669"/>
    <property type="project" value="InterPro"/>
</dbReference>
<keyword evidence="10" id="KW-1185">Reference proteome</keyword>
<dbReference type="SUPFAM" id="SSF82171">
    <property type="entry name" value="DPP6 N-terminal domain-like"/>
    <property type="match status" value="1"/>
</dbReference>
<comment type="function">
    <text evidence="6">This enzyme catalyzes the hydrolysis of the N-terminal peptide bond of an N-acetylated peptide to generate an N-acetylated amino acid and a peptide with a free N-terminus. It preferentially cleaves off Ac-Ala, Ac-Met and Ac-Ser. Also, involved in the degradation of oxidized and glycated proteins.</text>
</comment>
<dbReference type="Pfam" id="PF07676">
    <property type="entry name" value="PD40"/>
    <property type="match status" value="5"/>
</dbReference>